<gene>
    <name evidence="2" type="ORF">PCOR1329_LOCUS28132</name>
</gene>
<feature type="non-terminal residue" evidence="2">
    <location>
        <position position="1"/>
    </location>
</feature>
<protein>
    <submittedName>
        <fullName evidence="2">Uncharacterized protein</fullName>
    </submittedName>
</protein>
<feature type="compositionally biased region" description="Basic and acidic residues" evidence="1">
    <location>
        <begin position="174"/>
        <end position="185"/>
    </location>
</feature>
<reference evidence="2" key="1">
    <citation type="submission" date="2023-10" db="EMBL/GenBank/DDBJ databases">
        <authorList>
            <person name="Chen Y."/>
            <person name="Shah S."/>
            <person name="Dougan E. K."/>
            <person name="Thang M."/>
            <person name="Chan C."/>
        </authorList>
    </citation>
    <scope>NUCLEOTIDE SEQUENCE [LARGE SCALE GENOMIC DNA]</scope>
</reference>
<feature type="region of interest" description="Disordered" evidence="1">
    <location>
        <begin position="9"/>
        <end position="202"/>
    </location>
</feature>
<sequence length="387" mass="41968">ILFCSAPVADFAPGVQPSSPRSAPPPPQKKGTGGPPDGLASPGQAAHHGIGPSAQLRARVPASPSRWTGRPLRRWGCAAPLQRSRCAPQARLGRGLAPKRSTRRAADARGAEGGRRARARSREATGEPYPTTPRFFEEGKGPPKEAGRGGGRRSCFSSVQERALRGAVGFHARGHGEAARPPERGRRAKKKRRKEGRQVNSKGGRFCAPCGRLCVFAAVKWYDMGRNPPNHRLTRTSGHRRSGAHSAPRRRGVEVTRGAVSFLPPSLAPTVRGGYREGGRESEREITKREKERKREREGDIQMGQTEDEQEENRDGGGPHEARAHQRCERKPTAQGTKCSVRGGEQMRVKARPLKQQIVCPCGLLNSGEVAGPYALRRGRLTPALIG</sequence>
<feature type="compositionally biased region" description="Basic residues" evidence="1">
    <location>
        <begin position="186"/>
        <end position="195"/>
    </location>
</feature>
<dbReference type="Proteomes" id="UP001189429">
    <property type="component" value="Unassembled WGS sequence"/>
</dbReference>
<feature type="compositionally biased region" description="Basic residues" evidence="1">
    <location>
        <begin position="232"/>
        <end position="250"/>
    </location>
</feature>
<name>A0ABN9SAU8_9DINO</name>
<organism evidence="2 3">
    <name type="scientific">Prorocentrum cordatum</name>
    <dbReference type="NCBI Taxonomy" id="2364126"/>
    <lineage>
        <taxon>Eukaryota</taxon>
        <taxon>Sar</taxon>
        <taxon>Alveolata</taxon>
        <taxon>Dinophyceae</taxon>
        <taxon>Prorocentrales</taxon>
        <taxon>Prorocentraceae</taxon>
        <taxon>Prorocentrum</taxon>
    </lineage>
</organism>
<feature type="region of interest" description="Disordered" evidence="1">
    <location>
        <begin position="225"/>
        <end position="342"/>
    </location>
</feature>
<feature type="compositionally biased region" description="Basic and acidic residues" evidence="1">
    <location>
        <begin position="135"/>
        <end position="147"/>
    </location>
</feature>
<feature type="compositionally biased region" description="Basic and acidic residues" evidence="1">
    <location>
        <begin position="104"/>
        <end position="125"/>
    </location>
</feature>
<comment type="caution">
    <text evidence="2">The sequence shown here is derived from an EMBL/GenBank/DDBJ whole genome shotgun (WGS) entry which is preliminary data.</text>
</comment>
<evidence type="ECO:0000313" key="3">
    <source>
        <dbReference type="Proteomes" id="UP001189429"/>
    </source>
</evidence>
<evidence type="ECO:0000256" key="1">
    <source>
        <dbReference type="SAM" id="MobiDB-lite"/>
    </source>
</evidence>
<accession>A0ABN9SAU8</accession>
<dbReference type="EMBL" id="CAUYUJ010010325">
    <property type="protein sequence ID" value="CAK0829074.1"/>
    <property type="molecule type" value="Genomic_DNA"/>
</dbReference>
<keyword evidence="3" id="KW-1185">Reference proteome</keyword>
<feature type="compositionally biased region" description="Basic and acidic residues" evidence="1">
    <location>
        <begin position="313"/>
        <end position="332"/>
    </location>
</feature>
<proteinExistence type="predicted"/>
<evidence type="ECO:0000313" key="2">
    <source>
        <dbReference type="EMBL" id="CAK0829074.1"/>
    </source>
</evidence>
<feature type="compositionally biased region" description="Basic and acidic residues" evidence="1">
    <location>
        <begin position="274"/>
        <end position="300"/>
    </location>
</feature>